<evidence type="ECO:0000256" key="9">
    <source>
        <dbReference type="ARBA" id="ARBA00022697"/>
    </source>
</evidence>
<evidence type="ECO:0000256" key="5">
    <source>
        <dbReference type="ARBA" id="ARBA00010584"/>
    </source>
</evidence>
<gene>
    <name evidence="19" type="ORF">K788_0005650</name>
</gene>
<evidence type="ECO:0000259" key="18">
    <source>
        <dbReference type="SMART" id="SM00859"/>
    </source>
</evidence>
<dbReference type="KEGG" id="bcai:K788_0005650"/>
<dbReference type="PANTHER" id="PTHR46278">
    <property type="entry name" value="DEHYDROGENASE, PUTATIVE-RELATED"/>
    <property type="match status" value="1"/>
</dbReference>
<dbReference type="NCBIfam" id="NF011456">
    <property type="entry name" value="PRK14874.1"/>
    <property type="match status" value="1"/>
</dbReference>
<dbReference type="GeneID" id="69969853"/>
<comment type="catalytic activity">
    <reaction evidence="15">
        <text>L-aspartate 4-semialdehyde + phosphate + NADP(+) = 4-phospho-L-aspartate + NADPH + H(+)</text>
        <dbReference type="Rhea" id="RHEA:24284"/>
        <dbReference type="ChEBI" id="CHEBI:15378"/>
        <dbReference type="ChEBI" id="CHEBI:43474"/>
        <dbReference type="ChEBI" id="CHEBI:57535"/>
        <dbReference type="ChEBI" id="CHEBI:57783"/>
        <dbReference type="ChEBI" id="CHEBI:58349"/>
        <dbReference type="ChEBI" id="CHEBI:537519"/>
        <dbReference type="EC" id="1.2.1.11"/>
    </reaction>
</comment>
<evidence type="ECO:0000256" key="4">
    <source>
        <dbReference type="ARBA" id="ARBA00005097"/>
    </source>
</evidence>
<dbReference type="UniPathway" id="UPA00034">
    <property type="reaction ID" value="UER00016"/>
</dbReference>
<evidence type="ECO:0000256" key="13">
    <source>
        <dbReference type="ARBA" id="ARBA00023154"/>
    </source>
</evidence>
<keyword evidence="11" id="KW-0220">Diaminopimelate biosynthesis</keyword>
<evidence type="ECO:0000256" key="8">
    <source>
        <dbReference type="ARBA" id="ARBA00022605"/>
    </source>
</evidence>
<comment type="pathway">
    <text evidence="4">Amino-acid biosynthesis; L-threonine biosynthesis; L-threonine from L-aspartate: step 2/5.</text>
</comment>
<keyword evidence="13" id="KW-0457">Lysine biosynthesis</keyword>
<evidence type="ECO:0000256" key="7">
    <source>
        <dbReference type="ARBA" id="ARBA00013120"/>
    </source>
</evidence>
<evidence type="ECO:0000256" key="17">
    <source>
        <dbReference type="PIRSR" id="PIRSR000148-1"/>
    </source>
</evidence>
<evidence type="ECO:0000313" key="19">
    <source>
        <dbReference type="EMBL" id="ALL65836.1"/>
    </source>
</evidence>
<dbReference type="PIRSF" id="PIRSF000148">
    <property type="entry name" value="ASA_dh"/>
    <property type="match status" value="1"/>
</dbReference>
<dbReference type="GO" id="GO:0004073">
    <property type="term" value="F:aspartate-semialdehyde dehydrogenase activity"/>
    <property type="evidence" value="ECO:0007669"/>
    <property type="project" value="UniProtKB-UniRule"/>
</dbReference>
<keyword evidence="9" id="KW-0791">Threonine biosynthesis</keyword>
<comment type="pathway">
    <text evidence="3">Amino-acid biosynthesis; L-lysine biosynthesis via DAP pathway; (S)-tetrahydrodipicolinate from L-aspartate: step 2/4.</text>
</comment>
<keyword evidence="12 19" id="KW-0560">Oxidoreductase</keyword>
<feature type="active site" description="Proton acceptor" evidence="17">
    <location>
        <position position="248"/>
    </location>
</feature>
<dbReference type="GO" id="GO:0009086">
    <property type="term" value="P:methionine biosynthetic process"/>
    <property type="evidence" value="ECO:0007669"/>
    <property type="project" value="UniProtKB-UniRule"/>
</dbReference>
<accession>A0A0P0RC04</accession>
<evidence type="ECO:0000256" key="11">
    <source>
        <dbReference type="ARBA" id="ARBA00022915"/>
    </source>
</evidence>
<evidence type="ECO:0000256" key="12">
    <source>
        <dbReference type="ARBA" id="ARBA00023002"/>
    </source>
</evidence>
<evidence type="ECO:0000256" key="10">
    <source>
        <dbReference type="ARBA" id="ARBA00022857"/>
    </source>
</evidence>
<dbReference type="SUPFAM" id="SSF55347">
    <property type="entry name" value="Glyceraldehyde-3-phosphate dehydrogenase-like, C-terminal domain"/>
    <property type="match status" value="1"/>
</dbReference>
<dbReference type="UniPathway" id="UPA00051">
    <property type="reaction ID" value="UER00464"/>
</dbReference>
<comment type="subunit">
    <text evidence="6">Homodimer.</text>
</comment>
<dbReference type="InterPro" id="IPR036291">
    <property type="entry name" value="NAD(P)-bd_dom_sf"/>
</dbReference>
<evidence type="ECO:0000256" key="2">
    <source>
        <dbReference type="ARBA" id="ARBA00005021"/>
    </source>
</evidence>
<dbReference type="Gene3D" id="3.40.50.720">
    <property type="entry name" value="NAD(P)-binding Rossmann-like Domain"/>
    <property type="match status" value="1"/>
</dbReference>
<evidence type="ECO:0000256" key="1">
    <source>
        <dbReference type="ARBA" id="ARBA00002492"/>
    </source>
</evidence>
<feature type="active site" description="Acyl-thioester intermediate" evidence="17">
    <location>
        <position position="133"/>
    </location>
</feature>
<dbReference type="InterPro" id="IPR012280">
    <property type="entry name" value="Semialdhyde_DH_dimer_dom"/>
</dbReference>
<dbReference type="Pfam" id="PF02774">
    <property type="entry name" value="Semialdhyde_dhC"/>
    <property type="match status" value="1"/>
</dbReference>
<dbReference type="GO" id="GO:0050661">
    <property type="term" value="F:NADP binding"/>
    <property type="evidence" value="ECO:0007669"/>
    <property type="project" value="InterPro"/>
</dbReference>
<dbReference type="EC" id="1.2.1.11" evidence="7 16"/>
<dbReference type="InterPro" id="IPR000319">
    <property type="entry name" value="Asp-semialdehyde_DH_CS"/>
</dbReference>
<evidence type="ECO:0000256" key="15">
    <source>
        <dbReference type="ARBA" id="ARBA00047891"/>
    </source>
</evidence>
<dbReference type="Proteomes" id="UP000019146">
    <property type="component" value="Chromosome 1"/>
</dbReference>
<keyword evidence="8" id="KW-0028">Amino-acid biosynthesis</keyword>
<dbReference type="RefSeq" id="WP_035990304.1">
    <property type="nucleotide sequence ID" value="NZ_CP012746.1"/>
</dbReference>
<name>A0A0P0RC04_9BURK</name>
<dbReference type="NCBIfam" id="TIGR01296">
    <property type="entry name" value="asd_B"/>
    <property type="match status" value="1"/>
</dbReference>
<organism evidence="19 20">
    <name type="scientific">Paraburkholderia caribensis MBA4</name>
    <dbReference type="NCBI Taxonomy" id="1323664"/>
    <lineage>
        <taxon>Bacteria</taxon>
        <taxon>Pseudomonadati</taxon>
        <taxon>Pseudomonadota</taxon>
        <taxon>Betaproteobacteria</taxon>
        <taxon>Burkholderiales</taxon>
        <taxon>Burkholderiaceae</taxon>
        <taxon>Paraburkholderia</taxon>
    </lineage>
</organism>
<dbReference type="InterPro" id="IPR005986">
    <property type="entry name" value="Asp_semialdehyde_DH_beta"/>
</dbReference>
<dbReference type="SMART" id="SM00859">
    <property type="entry name" value="Semialdhyde_dh"/>
    <property type="match status" value="1"/>
</dbReference>
<evidence type="ECO:0000313" key="20">
    <source>
        <dbReference type="Proteomes" id="UP000019146"/>
    </source>
</evidence>
<dbReference type="GO" id="GO:0046983">
    <property type="term" value="F:protein dimerization activity"/>
    <property type="evidence" value="ECO:0007669"/>
    <property type="project" value="InterPro"/>
</dbReference>
<dbReference type="Pfam" id="PF01118">
    <property type="entry name" value="Semialdhyde_dh"/>
    <property type="match status" value="1"/>
</dbReference>
<feature type="domain" description="Semialdehyde dehydrogenase NAD-binding" evidence="18">
    <location>
        <begin position="7"/>
        <end position="122"/>
    </location>
</feature>
<comment type="similarity">
    <text evidence="5">Belongs to the aspartate-semialdehyde dehydrogenase family.</text>
</comment>
<dbReference type="GO" id="GO:0009088">
    <property type="term" value="P:threonine biosynthetic process"/>
    <property type="evidence" value="ECO:0007669"/>
    <property type="project" value="UniProtKB-UniRule"/>
</dbReference>
<proteinExistence type="inferred from homology"/>
<evidence type="ECO:0000256" key="3">
    <source>
        <dbReference type="ARBA" id="ARBA00005076"/>
    </source>
</evidence>
<keyword evidence="14" id="KW-0486">Methionine biosynthesis</keyword>
<dbReference type="GO" id="GO:0009097">
    <property type="term" value="P:isoleucine biosynthetic process"/>
    <property type="evidence" value="ECO:0007669"/>
    <property type="project" value="UniProtKB-UniRule"/>
</dbReference>
<protein>
    <recommendedName>
        <fullName evidence="7 16">Aspartate-semialdehyde dehydrogenase</fullName>
        <ecNumber evidence="7 16">1.2.1.11</ecNumber>
    </recommendedName>
</protein>
<evidence type="ECO:0000256" key="16">
    <source>
        <dbReference type="NCBIfam" id="TIGR01296"/>
    </source>
</evidence>
<reference evidence="19 20" key="1">
    <citation type="journal article" date="2014" name="Genome Announc.">
        <title>Draft Genome Sequence of the Haloacid-Degrading Burkholderia caribensis Strain MBA4.</title>
        <authorList>
            <person name="Pan Y."/>
            <person name="Kong K.F."/>
            <person name="Tsang J.S."/>
        </authorList>
    </citation>
    <scope>NUCLEOTIDE SEQUENCE [LARGE SCALE GENOMIC DNA]</scope>
    <source>
        <strain evidence="19 20">MBA4</strain>
    </source>
</reference>
<dbReference type="GO" id="GO:0019877">
    <property type="term" value="P:diaminopimelate biosynthetic process"/>
    <property type="evidence" value="ECO:0007669"/>
    <property type="project" value="UniProtKB-KW"/>
</dbReference>
<dbReference type="UniPathway" id="UPA00050">
    <property type="reaction ID" value="UER00463"/>
</dbReference>
<dbReference type="SUPFAM" id="SSF51735">
    <property type="entry name" value="NAD(P)-binding Rossmann-fold domains"/>
    <property type="match status" value="1"/>
</dbReference>
<evidence type="ECO:0000256" key="14">
    <source>
        <dbReference type="ARBA" id="ARBA00023167"/>
    </source>
</evidence>
<keyword evidence="10" id="KW-0521">NADP</keyword>
<dbReference type="AlphaFoldDB" id="A0A0P0RC04"/>
<comment type="pathway">
    <text evidence="2">Amino-acid biosynthesis; L-methionine biosynthesis via de novo pathway; L-homoserine from L-aspartate: step 2/3.</text>
</comment>
<sequence>MQKDTIKVAIAGATGAVGHELLRLLELRRVGVELTAVLASSRSVDKEVRFNGRTLRVQSLETFDFSTVDLAFFSAGSSVSRVHALRAAAAGALIIDNTNAFRMDDDTPLLVPQVNARELRIRPASSIIANPNCSTIPVVRLLEPVLRINPLRSVIACTYQAASGAGLTGLQELDASIREVIENQPSPARHDRFAAPLGYNVVPSIDVLEEDGFTLEERKMGQESRKILSAPALHVSATCVRVPVRNCHSAAVYVQCERPITPEALRQLWRDAPEIRVYDGKEPGDFPTPRLVGSSDLVHVGRIRQDPENPSAFWCWVVSDNIRIGAALNAVQILETLLSQRPFDLRNNRRAIQA</sequence>
<dbReference type="PROSITE" id="PS01103">
    <property type="entry name" value="ASD"/>
    <property type="match status" value="1"/>
</dbReference>
<dbReference type="InterPro" id="IPR000534">
    <property type="entry name" value="Semialdehyde_DH_NAD-bd"/>
</dbReference>
<dbReference type="EMBL" id="CP012746">
    <property type="protein sequence ID" value="ALL65836.1"/>
    <property type="molecule type" value="Genomic_DNA"/>
</dbReference>
<comment type="function">
    <text evidence="1">Catalyzes the NADPH-dependent formation of L-aspartate-semialdehyde (L-ASA) by the reductive dephosphorylation of L-aspartyl-4-phosphate.</text>
</comment>
<dbReference type="GO" id="GO:0051287">
    <property type="term" value="F:NAD binding"/>
    <property type="evidence" value="ECO:0007669"/>
    <property type="project" value="InterPro"/>
</dbReference>
<dbReference type="GO" id="GO:0009089">
    <property type="term" value="P:lysine biosynthetic process via diaminopimelate"/>
    <property type="evidence" value="ECO:0007669"/>
    <property type="project" value="UniProtKB-UniRule"/>
</dbReference>
<evidence type="ECO:0000256" key="6">
    <source>
        <dbReference type="ARBA" id="ARBA00011738"/>
    </source>
</evidence>
<dbReference type="PANTHER" id="PTHR46278:SF2">
    <property type="entry name" value="ASPARTATE-SEMIALDEHYDE DEHYDROGENASE"/>
    <property type="match status" value="1"/>
</dbReference>
<dbReference type="Gene3D" id="3.30.360.10">
    <property type="entry name" value="Dihydrodipicolinate Reductase, domain 2"/>
    <property type="match status" value="1"/>
</dbReference>